<dbReference type="Proteomes" id="UP000294682">
    <property type="component" value="Unassembled WGS sequence"/>
</dbReference>
<dbReference type="PANTHER" id="PTHR36452">
    <property type="entry name" value="CHROMOSOME 12, WHOLE GENOME SHOTGUN SEQUENCE"/>
    <property type="match status" value="1"/>
</dbReference>
<sequence length="236" mass="27911">MPFSMKTLDFLFENRLHDSREWFEQHKAEYQKYVIAPMRELVRELTPAMLQIDKQFTTEPRVDKTICRIWRDTRYSKDKSLYRDTMWIIFKRGKMHGTDYPGFYFEITGSGYNHGCGFYHASTGYMDTLRQMILCGDKTFMSALRAFEGQSVYHMEGERYKRPHFPDQPENLRLWLERRNISFDAHSDDADLLFSDRLAQSLARELMLLRPIYRFLTAAALQEQQNEAARAAAAIG</sequence>
<dbReference type="OrthoDB" id="9794241at2"/>
<proteinExistence type="predicted"/>
<dbReference type="PANTHER" id="PTHR36452:SF1">
    <property type="entry name" value="DUF2461 DOMAIN-CONTAINING PROTEIN"/>
    <property type="match status" value="1"/>
</dbReference>
<comment type="caution">
    <text evidence="1">The sequence shown here is derived from an EMBL/GenBank/DDBJ whole genome shotgun (WGS) entry which is preliminary data.</text>
</comment>
<organism evidence="1 2">
    <name type="scientific">Harryflintia acetispora</name>
    <dbReference type="NCBI Taxonomy" id="1849041"/>
    <lineage>
        <taxon>Bacteria</taxon>
        <taxon>Bacillati</taxon>
        <taxon>Bacillota</taxon>
        <taxon>Clostridia</taxon>
        <taxon>Eubacteriales</taxon>
        <taxon>Oscillospiraceae</taxon>
        <taxon>Harryflintia</taxon>
    </lineage>
</organism>
<evidence type="ECO:0000313" key="2">
    <source>
        <dbReference type="Proteomes" id="UP000294682"/>
    </source>
</evidence>
<dbReference type="EMBL" id="SLUK01000014">
    <property type="protein sequence ID" value="TCL41316.1"/>
    <property type="molecule type" value="Genomic_DNA"/>
</dbReference>
<dbReference type="InterPro" id="IPR015996">
    <property type="entry name" value="UCP028451"/>
</dbReference>
<name>A0A9X8UHQ8_9FIRM</name>
<accession>A0A9X8UHQ8</accession>
<dbReference type="PIRSF" id="PIRSF028451">
    <property type="entry name" value="UCP028451"/>
    <property type="match status" value="1"/>
</dbReference>
<evidence type="ECO:0000313" key="1">
    <source>
        <dbReference type="EMBL" id="TCL41316.1"/>
    </source>
</evidence>
<gene>
    <name evidence="1" type="ORF">EDD78_11421</name>
</gene>
<protein>
    <submittedName>
        <fullName evidence="1">Uncharacterized protein (TIGR02453 family)</fullName>
    </submittedName>
</protein>
<reference evidence="1 2" key="1">
    <citation type="submission" date="2019-03" db="EMBL/GenBank/DDBJ databases">
        <title>Genomic Encyclopedia of Type Strains, Phase IV (KMG-IV): sequencing the most valuable type-strain genomes for metagenomic binning, comparative biology and taxonomic classification.</title>
        <authorList>
            <person name="Goeker M."/>
        </authorList>
    </citation>
    <scope>NUCLEOTIDE SEQUENCE [LARGE SCALE GENOMIC DNA]</scope>
    <source>
        <strain evidence="1 2">DSM 100433</strain>
    </source>
</reference>
<dbReference type="InterPro" id="IPR012808">
    <property type="entry name" value="CHP02453"/>
</dbReference>
<dbReference type="AlphaFoldDB" id="A0A9X8UHQ8"/>
<dbReference type="RefSeq" id="WP_079698571.1">
    <property type="nucleotide sequence ID" value="NZ_JADNAH010000040.1"/>
</dbReference>
<dbReference type="Pfam" id="PF09365">
    <property type="entry name" value="DUF2461"/>
    <property type="match status" value="1"/>
</dbReference>
<keyword evidence="2" id="KW-1185">Reference proteome</keyword>